<comment type="caution">
    <text evidence="9">The sequence shown here is derived from an EMBL/GenBank/DDBJ whole genome shotgun (WGS) entry which is preliminary data.</text>
</comment>
<organism evidence="9 10">
    <name type="scientific">Vibrio agarivorans</name>
    <dbReference type="NCBI Taxonomy" id="153622"/>
    <lineage>
        <taxon>Bacteria</taxon>
        <taxon>Pseudomonadati</taxon>
        <taxon>Pseudomonadota</taxon>
        <taxon>Gammaproteobacteria</taxon>
        <taxon>Vibrionales</taxon>
        <taxon>Vibrionaceae</taxon>
        <taxon>Vibrio</taxon>
    </lineage>
</organism>
<dbReference type="RefSeq" id="WP_289960226.1">
    <property type="nucleotide sequence ID" value="NZ_JAUEOZ010000001.1"/>
</dbReference>
<evidence type="ECO:0000256" key="3">
    <source>
        <dbReference type="ARBA" id="ARBA00014754"/>
    </source>
</evidence>
<sequence>MKKNIWRQTLIGLTGLVLAATSVASESADSRLNDVITAAIESDITRQIEVSQQNNGWQLKQPEISTTLPSGSHRLACSQPLEVERRDKRRFPAGNLRYRVTCSGESSWNIQAQAYFDAQVQVAYAKHTIAKDSLVSAEDIEMRTMPLSRLSRDFVALPSRLINQRAQRQIRQGQMISPERVSAPYIIQRGEQVVMMASGEGFSTSTAGVALESGYDKQQIRVRNARSGNIINAIIIEPGKVQTLF</sequence>
<dbReference type="InterPro" id="IPR039246">
    <property type="entry name" value="Flagellar_FlgA"/>
</dbReference>
<dbReference type="InterPro" id="IPR013974">
    <property type="entry name" value="SAF"/>
</dbReference>
<keyword evidence="7" id="KW-1005">Bacterial flagellum biogenesis</keyword>
<dbReference type="CDD" id="cd11614">
    <property type="entry name" value="SAF_CpaB_FlgA_like"/>
    <property type="match status" value="1"/>
</dbReference>
<proteinExistence type="inferred from homology"/>
<gene>
    <name evidence="9" type="primary">flgA</name>
    <name evidence="9" type="ORF">QWJ08_00470</name>
</gene>
<feature type="chain" id="PRO_5044983376" description="Flagella basal body P-ring formation protein FlgA" evidence="7">
    <location>
        <begin position="20"/>
        <end position="245"/>
    </location>
</feature>
<dbReference type="PANTHER" id="PTHR36307:SF1">
    <property type="entry name" value="FLAGELLA BASAL BODY P-RING FORMATION PROTEIN FLGA"/>
    <property type="match status" value="1"/>
</dbReference>
<protein>
    <recommendedName>
        <fullName evidence="3 7">Flagella basal body P-ring formation protein FlgA</fullName>
    </recommendedName>
</protein>
<dbReference type="Pfam" id="PF13144">
    <property type="entry name" value="ChapFlgA"/>
    <property type="match status" value="1"/>
</dbReference>
<keyword evidence="10" id="KW-1185">Reference proteome</keyword>
<dbReference type="EMBL" id="JAUEOZ010000001">
    <property type="protein sequence ID" value="MDN2479899.1"/>
    <property type="molecule type" value="Genomic_DNA"/>
</dbReference>
<evidence type="ECO:0000256" key="1">
    <source>
        <dbReference type="ARBA" id="ARBA00004418"/>
    </source>
</evidence>
<comment type="function">
    <text evidence="6 7">Involved in the assembly process of the P-ring formation. It may associate with FlgF on the rod constituting a structure essential for the P-ring assembly or may act as a modulator protein for the P-ring assembly.</text>
</comment>
<accession>A0ABT7XWG8</accession>
<dbReference type="Gene3D" id="3.90.1210.10">
    <property type="entry name" value="Antifreeze-like/N-acetylneuraminic acid synthase C-terminal domain"/>
    <property type="match status" value="1"/>
</dbReference>
<evidence type="ECO:0000256" key="4">
    <source>
        <dbReference type="ARBA" id="ARBA00022729"/>
    </source>
</evidence>
<dbReference type="NCBIfam" id="TIGR03170">
    <property type="entry name" value="flgA_cterm"/>
    <property type="match status" value="1"/>
</dbReference>
<evidence type="ECO:0000259" key="8">
    <source>
        <dbReference type="SMART" id="SM00858"/>
    </source>
</evidence>
<evidence type="ECO:0000256" key="5">
    <source>
        <dbReference type="ARBA" id="ARBA00022764"/>
    </source>
</evidence>
<reference evidence="9" key="1">
    <citation type="submission" date="2024-05" db="EMBL/GenBank/DDBJ databases">
        <title>Genome Sequences of Four Agar- Degrading Marine Bacteria.</title>
        <authorList>
            <person name="Phillips E.K."/>
            <person name="Shaffer J.C."/>
            <person name="Henson M.W."/>
            <person name="Temperton B."/>
            <person name="Thrash C.J."/>
            <person name="Martin M.O."/>
        </authorList>
    </citation>
    <scope>NUCLEOTIDE SEQUENCE</scope>
    <source>
        <strain evidence="9">EKP203</strain>
    </source>
</reference>
<dbReference type="Proteomes" id="UP001169719">
    <property type="component" value="Unassembled WGS sequence"/>
</dbReference>
<evidence type="ECO:0000313" key="9">
    <source>
        <dbReference type="EMBL" id="MDN2479899.1"/>
    </source>
</evidence>
<dbReference type="Gene3D" id="2.30.30.760">
    <property type="match status" value="1"/>
</dbReference>
<comment type="similarity">
    <text evidence="2 7">Belongs to the FlgA family.</text>
</comment>
<evidence type="ECO:0000313" key="10">
    <source>
        <dbReference type="Proteomes" id="UP001169719"/>
    </source>
</evidence>
<keyword evidence="9" id="KW-0282">Flagellum</keyword>
<name>A0ABT7XWG8_9VIBR</name>
<dbReference type="PANTHER" id="PTHR36307">
    <property type="entry name" value="FLAGELLA BASAL BODY P-RING FORMATION PROTEIN FLGA"/>
    <property type="match status" value="1"/>
</dbReference>
<keyword evidence="9" id="KW-0966">Cell projection</keyword>
<comment type="subcellular location">
    <subcellularLocation>
        <location evidence="1 7">Periplasm</location>
    </subcellularLocation>
</comment>
<keyword evidence="4 7" id="KW-0732">Signal</keyword>
<evidence type="ECO:0000256" key="6">
    <source>
        <dbReference type="ARBA" id="ARBA00025643"/>
    </source>
</evidence>
<dbReference type="SMART" id="SM00858">
    <property type="entry name" value="SAF"/>
    <property type="match status" value="1"/>
</dbReference>
<feature type="domain" description="SAF" evidence="8">
    <location>
        <begin position="120"/>
        <end position="182"/>
    </location>
</feature>
<evidence type="ECO:0000256" key="2">
    <source>
        <dbReference type="ARBA" id="ARBA00010474"/>
    </source>
</evidence>
<keyword evidence="5 7" id="KW-0574">Periplasm</keyword>
<keyword evidence="9" id="KW-0969">Cilium</keyword>
<dbReference type="InterPro" id="IPR017585">
    <property type="entry name" value="SAF_FlgA"/>
</dbReference>
<feature type="signal peptide" evidence="7">
    <location>
        <begin position="1"/>
        <end position="19"/>
    </location>
</feature>
<evidence type="ECO:0000256" key="7">
    <source>
        <dbReference type="RuleBase" id="RU362063"/>
    </source>
</evidence>